<dbReference type="InterPro" id="IPR042099">
    <property type="entry name" value="ANL_N_sf"/>
</dbReference>
<proteinExistence type="predicted"/>
<organism evidence="2 3">
    <name type="scientific">Nocardioides panzhihuensis</name>
    <dbReference type="NCBI Taxonomy" id="860243"/>
    <lineage>
        <taxon>Bacteria</taxon>
        <taxon>Bacillati</taxon>
        <taxon>Actinomycetota</taxon>
        <taxon>Actinomycetes</taxon>
        <taxon>Propionibacteriales</taxon>
        <taxon>Nocardioidaceae</taxon>
        <taxon>Nocardioides</taxon>
    </lineage>
</organism>
<dbReference type="Proteomes" id="UP000564496">
    <property type="component" value="Unassembled WGS sequence"/>
</dbReference>
<comment type="caution">
    <text evidence="2">The sequence shown here is derived from an EMBL/GenBank/DDBJ whole genome shotgun (WGS) entry which is preliminary data.</text>
</comment>
<dbReference type="AlphaFoldDB" id="A0A7Z0DHY4"/>
<dbReference type="SUPFAM" id="SSF56801">
    <property type="entry name" value="Acetyl-CoA synthetase-like"/>
    <property type="match status" value="1"/>
</dbReference>
<keyword evidence="2" id="KW-0436">Ligase</keyword>
<dbReference type="InterPro" id="IPR053158">
    <property type="entry name" value="CapK_Type1_Caps_Biosynth"/>
</dbReference>
<dbReference type="GO" id="GO:0047475">
    <property type="term" value="F:phenylacetate-CoA ligase activity"/>
    <property type="evidence" value="ECO:0007669"/>
    <property type="project" value="UniProtKB-EC"/>
</dbReference>
<evidence type="ECO:0000313" key="2">
    <source>
        <dbReference type="EMBL" id="NYI75729.1"/>
    </source>
</evidence>
<evidence type="ECO:0000313" key="3">
    <source>
        <dbReference type="Proteomes" id="UP000564496"/>
    </source>
</evidence>
<dbReference type="PANTHER" id="PTHR36932:SF1">
    <property type="entry name" value="CAPSULAR POLYSACCHARIDE BIOSYNTHESIS PROTEIN"/>
    <property type="match status" value="1"/>
</dbReference>
<gene>
    <name evidence="2" type="ORF">BJ988_000377</name>
</gene>
<dbReference type="EMBL" id="JACBZR010000001">
    <property type="protein sequence ID" value="NYI75729.1"/>
    <property type="molecule type" value="Genomic_DNA"/>
</dbReference>
<sequence length="444" mass="50089">MTLSETSFNLKLHTFRRDSGRLYRELLRNQKIEPAALAELQRTRAIAIAEFARSQTVFYAKHFADAGIDPGRALTPDDWTRLPMLNRRRLKEHADDVTSSEATPRNSRRALTGGSTGEPLRAMHDSRVPTLALAWRMYTWWGIQPWDNLARMARWGFGRFDTLKNDIAWWPSKQRYADAGLMSPESMRRFHAELTKSQPALLEGYVVSTAAYADFLEAEGLRLPSLRAVATTAAPLDPATRDRLESVFGVPVHDEYRSAEVGWMAGECHERHGLHVFADARVIEVVDEQGRVLPPGETGDIVVTDLTNRVFPIIRYRIGDRGRLLDRQCPCGIGLPLMAQPEGRATDLLYTPTGRTLGQVTGIFSDVPEAVRQMQVHQRADHSVTFRVVEGRIPNARSHVERKIDLLRNRIDNEVPVTIEYVDSLPYTGAKLKYVISDVPRADG</sequence>
<reference evidence="2 3" key="1">
    <citation type="submission" date="2020-07" db="EMBL/GenBank/DDBJ databases">
        <title>Sequencing the genomes of 1000 actinobacteria strains.</title>
        <authorList>
            <person name="Klenk H.-P."/>
        </authorList>
    </citation>
    <scope>NUCLEOTIDE SEQUENCE [LARGE SCALE GENOMIC DNA]</scope>
    <source>
        <strain evidence="2 3">DSM 26487</strain>
    </source>
</reference>
<accession>A0A7Z0DHY4</accession>
<dbReference type="RefSeq" id="WP_179656418.1">
    <property type="nucleotide sequence ID" value="NZ_JACBZR010000001.1"/>
</dbReference>
<dbReference type="Gene3D" id="3.40.50.12780">
    <property type="entry name" value="N-terminal domain of ligase-like"/>
    <property type="match status" value="1"/>
</dbReference>
<keyword evidence="3" id="KW-1185">Reference proteome</keyword>
<dbReference type="PANTHER" id="PTHR36932">
    <property type="entry name" value="CAPSULAR POLYSACCHARIDE BIOSYNTHESIS PROTEIN"/>
    <property type="match status" value="1"/>
</dbReference>
<dbReference type="EC" id="6.2.1.30" evidence="2"/>
<name>A0A7Z0DHY4_9ACTN</name>
<protein>
    <submittedName>
        <fullName evidence="2">Phenylacetate-CoA ligase</fullName>
        <ecNumber evidence="2">6.2.1.30</ecNumber>
    </submittedName>
</protein>
<feature type="region of interest" description="Disordered" evidence="1">
    <location>
        <begin position="91"/>
        <end position="122"/>
    </location>
</feature>
<evidence type="ECO:0000256" key="1">
    <source>
        <dbReference type="SAM" id="MobiDB-lite"/>
    </source>
</evidence>